<name>A0A8S4G6V1_PLUXY</name>
<evidence type="ECO:0000256" key="11">
    <source>
        <dbReference type="SAM" id="SignalP"/>
    </source>
</evidence>
<evidence type="ECO:0000256" key="9">
    <source>
        <dbReference type="ARBA" id="ARBA00038868"/>
    </source>
</evidence>
<comment type="caution">
    <text evidence="13">The sequence shown here is derived from an EMBL/GenBank/DDBJ whole genome shotgun (WGS) entry which is preliminary data.</text>
</comment>
<dbReference type="PANTHER" id="PTHR24276:SF98">
    <property type="entry name" value="FI18310P1-RELATED"/>
    <property type="match status" value="1"/>
</dbReference>
<keyword evidence="11" id="KW-0732">Signal</keyword>
<dbReference type="InterPro" id="IPR050430">
    <property type="entry name" value="Peptidase_S1"/>
</dbReference>
<keyword evidence="4 10" id="KW-0645">Protease</keyword>
<dbReference type="SMART" id="SM00020">
    <property type="entry name" value="Tryp_SPc"/>
    <property type="match status" value="1"/>
</dbReference>
<organism evidence="13 14">
    <name type="scientific">Plutella xylostella</name>
    <name type="common">Diamondback moth</name>
    <name type="synonym">Plutella maculipennis</name>
    <dbReference type="NCBI Taxonomy" id="51655"/>
    <lineage>
        <taxon>Eukaryota</taxon>
        <taxon>Metazoa</taxon>
        <taxon>Ecdysozoa</taxon>
        <taxon>Arthropoda</taxon>
        <taxon>Hexapoda</taxon>
        <taxon>Insecta</taxon>
        <taxon>Pterygota</taxon>
        <taxon>Neoptera</taxon>
        <taxon>Endopterygota</taxon>
        <taxon>Lepidoptera</taxon>
        <taxon>Glossata</taxon>
        <taxon>Ditrysia</taxon>
        <taxon>Yponomeutoidea</taxon>
        <taxon>Plutellidae</taxon>
        <taxon>Plutella</taxon>
    </lineage>
</organism>
<dbReference type="PANTHER" id="PTHR24276">
    <property type="entry name" value="POLYSERASE-RELATED"/>
    <property type="match status" value="1"/>
</dbReference>
<comment type="subcellular location">
    <subcellularLocation>
        <location evidence="1">Secreted</location>
    </subcellularLocation>
</comment>
<dbReference type="GO" id="GO:0016485">
    <property type="term" value="P:protein processing"/>
    <property type="evidence" value="ECO:0007669"/>
    <property type="project" value="UniProtKB-ARBA"/>
</dbReference>
<dbReference type="CDD" id="cd00190">
    <property type="entry name" value="Tryp_SPc"/>
    <property type="match status" value="1"/>
</dbReference>
<evidence type="ECO:0000256" key="1">
    <source>
        <dbReference type="ARBA" id="ARBA00004613"/>
    </source>
</evidence>
<keyword evidence="3" id="KW-0964">Secreted</keyword>
<reference evidence="13" key="1">
    <citation type="submission" date="2020-11" db="EMBL/GenBank/DDBJ databases">
        <authorList>
            <person name="Whiteford S."/>
        </authorList>
    </citation>
    <scope>NUCLEOTIDE SEQUENCE</scope>
</reference>
<keyword evidence="14" id="KW-1185">Reference proteome</keyword>
<protein>
    <recommendedName>
        <fullName evidence="9">trypsin</fullName>
        <ecNumber evidence="9">3.4.21.4</ecNumber>
    </recommendedName>
</protein>
<dbReference type="Pfam" id="PF00089">
    <property type="entry name" value="Trypsin"/>
    <property type="match status" value="1"/>
</dbReference>
<dbReference type="Proteomes" id="UP000653454">
    <property type="component" value="Unassembled WGS sequence"/>
</dbReference>
<dbReference type="InterPro" id="IPR043504">
    <property type="entry name" value="Peptidase_S1_PA_chymotrypsin"/>
</dbReference>
<evidence type="ECO:0000256" key="3">
    <source>
        <dbReference type="ARBA" id="ARBA00022525"/>
    </source>
</evidence>
<dbReference type="SUPFAM" id="SSF50494">
    <property type="entry name" value="Trypsin-like serine proteases"/>
    <property type="match status" value="1"/>
</dbReference>
<sequence length="260" mass="27639">MESKMRIFCALLAVCALSVEALPRTSQRIVGGSLATISQYPYAVAMLYGTSSYFQSCGGIILTTTAVLSAAHCVVGDTPSRWRVRVGSSFSSSGGSVHTIRLLTYHAGYNAQTMDNDVAVLRTSTPITFIPNAVAPATIAGPNYVLNDNQAVFAVGWGTTSSGGGTSEQLRQVQVWTVNQATCRGRYSELGYGVTDNMLCSGWLDVGGRDQCQGDSGGPLIHNNVIVGVCSWGYRCAQPRYPGVNTRVSKYTAWIQNAAA</sequence>
<accession>A0A8S4G6V1</accession>
<dbReference type="FunFam" id="2.40.10.10:FF:000047">
    <property type="entry name" value="Trypsin eta"/>
    <property type="match status" value="1"/>
</dbReference>
<evidence type="ECO:0000256" key="7">
    <source>
        <dbReference type="ARBA" id="ARBA00023157"/>
    </source>
</evidence>
<dbReference type="EC" id="3.4.21.4" evidence="9"/>
<proteinExistence type="inferred from homology"/>
<evidence type="ECO:0000259" key="12">
    <source>
        <dbReference type="PROSITE" id="PS50240"/>
    </source>
</evidence>
<evidence type="ECO:0000313" key="14">
    <source>
        <dbReference type="Proteomes" id="UP000653454"/>
    </source>
</evidence>
<dbReference type="InterPro" id="IPR033116">
    <property type="entry name" value="TRYPSIN_SER"/>
</dbReference>
<dbReference type="InterPro" id="IPR001254">
    <property type="entry name" value="Trypsin_dom"/>
</dbReference>
<keyword evidence="7" id="KW-1015">Disulfide bond</keyword>
<evidence type="ECO:0000256" key="2">
    <source>
        <dbReference type="ARBA" id="ARBA00007664"/>
    </source>
</evidence>
<feature type="chain" id="PRO_5035910031" description="trypsin" evidence="11">
    <location>
        <begin position="22"/>
        <end position="260"/>
    </location>
</feature>
<dbReference type="AlphaFoldDB" id="A0A8S4G6V1"/>
<evidence type="ECO:0000256" key="10">
    <source>
        <dbReference type="RuleBase" id="RU363034"/>
    </source>
</evidence>
<dbReference type="GO" id="GO:0004252">
    <property type="term" value="F:serine-type endopeptidase activity"/>
    <property type="evidence" value="ECO:0007669"/>
    <property type="project" value="UniProtKB-EC"/>
</dbReference>
<dbReference type="Gene3D" id="2.40.10.10">
    <property type="entry name" value="Trypsin-like serine proteases"/>
    <property type="match status" value="1"/>
</dbReference>
<evidence type="ECO:0000256" key="8">
    <source>
        <dbReference type="ARBA" id="ARBA00036320"/>
    </source>
</evidence>
<dbReference type="PROSITE" id="PS00135">
    <property type="entry name" value="TRYPSIN_SER"/>
    <property type="match status" value="1"/>
</dbReference>
<comment type="catalytic activity">
    <reaction evidence="8">
        <text>Preferential cleavage: Arg-|-Xaa, Lys-|-Xaa.</text>
        <dbReference type="EC" id="3.4.21.4"/>
    </reaction>
</comment>
<evidence type="ECO:0000313" key="13">
    <source>
        <dbReference type="EMBL" id="CAG9136793.1"/>
    </source>
</evidence>
<evidence type="ECO:0000256" key="5">
    <source>
        <dbReference type="ARBA" id="ARBA00022801"/>
    </source>
</evidence>
<evidence type="ECO:0000256" key="4">
    <source>
        <dbReference type="ARBA" id="ARBA00022670"/>
    </source>
</evidence>
<dbReference type="EMBL" id="CAJHNJ030000160">
    <property type="protein sequence ID" value="CAG9136793.1"/>
    <property type="molecule type" value="Genomic_DNA"/>
</dbReference>
<dbReference type="GO" id="GO:0005576">
    <property type="term" value="C:extracellular region"/>
    <property type="evidence" value="ECO:0007669"/>
    <property type="project" value="UniProtKB-SubCell"/>
</dbReference>
<dbReference type="PRINTS" id="PR00722">
    <property type="entry name" value="CHYMOTRYPSIN"/>
</dbReference>
<feature type="domain" description="Peptidase S1" evidence="12">
    <location>
        <begin position="29"/>
        <end position="260"/>
    </location>
</feature>
<evidence type="ECO:0000256" key="6">
    <source>
        <dbReference type="ARBA" id="ARBA00022825"/>
    </source>
</evidence>
<feature type="signal peptide" evidence="11">
    <location>
        <begin position="1"/>
        <end position="21"/>
    </location>
</feature>
<dbReference type="InterPro" id="IPR009003">
    <property type="entry name" value="Peptidase_S1_PA"/>
</dbReference>
<keyword evidence="5 10" id="KW-0378">Hydrolase</keyword>
<gene>
    <name evidence="13" type="ORF">PLXY2_LOCUS15038</name>
</gene>
<comment type="similarity">
    <text evidence="2">Belongs to the peptidase S1 family.</text>
</comment>
<keyword evidence="6 10" id="KW-0720">Serine protease</keyword>
<dbReference type="InterPro" id="IPR001314">
    <property type="entry name" value="Peptidase_S1A"/>
</dbReference>
<dbReference type="InterPro" id="IPR018114">
    <property type="entry name" value="TRYPSIN_HIS"/>
</dbReference>
<dbReference type="PROSITE" id="PS00134">
    <property type="entry name" value="TRYPSIN_HIS"/>
    <property type="match status" value="1"/>
</dbReference>
<dbReference type="PROSITE" id="PS50240">
    <property type="entry name" value="TRYPSIN_DOM"/>
    <property type="match status" value="1"/>
</dbReference>